<sequence>MNQKSEKFIFWAWFASGQAHVVRVGSKSTGFDRSWPDSFVRTPQGDHPFILRISKRSQAAVPMPGLDRAEGRHVATRQTAGSRSV</sequence>
<protein>
    <submittedName>
        <fullName evidence="1">Uncharacterized protein</fullName>
    </submittedName>
</protein>
<dbReference type="AlphaFoldDB" id="A0A382AEQ5"/>
<name>A0A382AEQ5_9ZZZZ</name>
<evidence type="ECO:0000313" key="1">
    <source>
        <dbReference type="EMBL" id="SVA99463.1"/>
    </source>
</evidence>
<organism evidence="1">
    <name type="scientific">marine metagenome</name>
    <dbReference type="NCBI Taxonomy" id="408172"/>
    <lineage>
        <taxon>unclassified sequences</taxon>
        <taxon>metagenomes</taxon>
        <taxon>ecological metagenomes</taxon>
    </lineage>
</organism>
<reference evidence="1" key="1">
    <citation type="submission" date="2018-05" db="EMBL/GenBank/DDBJ databases">
        <authorList>
            <person name="Lanie J.A."/>
            <person name="Ng W.-L."/>
            <person name="Kazmierczak K.M."/>
            <person name="Andrzejewski T.M."/>
            <person name="Davidsen T.M."/>
            <person name="Wayne K.J."/>
            <person name="Tettelin H."/>
            <person name="Glass J.I."/>
            <person name="Rusch D."/>
            <person name="Podicherti R."/>
            <person name="Tsui H.-C.T."/>
            <person name="Winkler M.E."/>
        </authorList>
    </citation>
    <scope>NUCLEOTIDE SEQUENCE</scope>
</reference>
<gene>
    <name evidence="1" type="ORF">METZ01_LOCUS152317</name>
</gene>
<accession>A0A382AEQ5</accession>
<dbReference type="EMBL" id="UINC01024898">
    <property type="protein sequence ID" value="SVA99463.1"/>
    <property type="molecule type" value="Genomic_DNA"/>
</dbReference>
<proteinExistence type="predicted"/>